<protein>
    <submittedName>
        <fullName evidence="1">Uncharacterized protein</fullName>
    </submittedName>
</protein>
<reference evidence="1" key="1">
    <citation type="submission" date="2022-01" db="EMBL/GenBank/DDBJ databases">
        <title>Genome sequnece data of strain Bradyrhizobium sp. nov.</title>
        <authorList>
            <person name="Zhang J."/>
        </authorList>
    </citation>
    <scope>NUCLEOTIDE SEQUENCE</scope>
    <source>
        <strain evidence="2">WYCCWR 12774</strain>
        <strain evidence="1">WYCCWR 13023</strain>
    </source>
</reference>
<evidence type="ECO:0000313" key="2">
    <source>
        <dbReference type="EMBL" id="MCG2670885.1"/>
    </source>
</evidence>
<evidence type="ECO:0000313" key="3">
    <source>
        <dbReference type="Proteomes" id="UP001139012"/>
    </source>
</evidence>
<gene>
    <name evidence="2" type="ORF">L6637_28350</name>
    <name evidence="1" type="ORF">L6654_22295</name>
</gene>
<accession>A0A9X1UA22</accession>
<dbReference type="EMBL" id="JAKLUA010000011">
    <property type="protein sequence ID" value="MCG2670885.1"/>
    <property type="molecule type" value="Genomic_DNA"/>
</dbReference>
<comment type="caution">
    <text evidence="1">The sequence shown here is derived from an EMBL/GenBank/DDBJ whole genome shotgun (WGS) entry which is preliminary data.</text>
</comment>
<name>A0A9X1UA22_9BRAD</name>
<dbReference type="AlphaFoldDB" id="A0A9X1UA22"/>
<organism evidence="1 4">
    <name type="scientific">Bradyrhizobium zhengyangense</name>
    <dbReference type="NCBI Taxonomy" id="2911009"/>
    <lineage>
        <taxon>Bacteria</taxon>
        <taxon>Pseudomonadati</taxon>
        <taxon>Pseudomonadota</taxon>
        <taxon>Alphaproteobacteria</taxon>
        <taxon>Hyphomicrobiales</taxon>
        <taxon>Nitrobacteraceae</taxon>
        <taxon>Bradyrhizobium</taxon>
    </lineage>
</organism>
<evidence type="ECO:0000313" key="1">
    <source>
        <dbReference type="EMBL" id="MCG2629371.1"/>
    </source>
</evidence>
<evidence type="ECO:0000313" key="4">
    <source>
        <dbReference type="Proteomes" id="UP001139054"/>
    </source>
</evidence>
<dbReference type="Proteomes" id="UP001139054">
    <property type="component" value="Unassembled WGS sequence"/>
</dbReference>
<dbReference type="EMBL" id="JAKLTY010000014">
    <property type="protein sequence ID" value="MCG2629371.1"/>
    <property type="molecule type" value="Genomic_DNA"/>
</dbReference>
<sequence length="101" mass="10732">MDMAALHPVALNAGQFDLGPQMLGGSAEHGRSDRSLAAPVMRLNSSLCSPRSTSSCNADLSDAASFILSAAFKKEAFAIKIEPHEFVKVAVFMRESCCASR</sequence>
<keyword evidence="3" id="KW-1185">Reference proteome</keyword>
<dbReference type="RefSeq" id="WP_164933838.1">
    <property type="nucleotide sequence ID" value="NZ_JAKLTY010000014.1"/>
</dbReference>
<dbReference type="Proteomes" id="UP001139012">
    <property type="component" value="Unassembled WGS sequence"/>
</dbReference>
<proteinExistence type="predicted"/>